<dbReference type="InterPro" id="IPR001623">
    <property type="entry name" value="DnaJ_domain"/>
</dbReference>
<feature type="domain" description="J" evidence="1">
    <location>
        <begin position="8"/>
        <end position="69"/>
    </location>
</feature>
<dbReference type="EMBL" id="JAEQNC010000007">
    <property type="protein sequence ID" value="MBL0373265.1"/>
    <property type="molecule type" value="Genomic_DNA"/>
</dbReference>
<gene>
    <name evidence="2" type="ORF">JJB09_14605</name>
</gene>
<dbReference type="Pfam" id="PF00226">
    <property type="entry name" value="DnaJ"/>
    <property type="match status" value="1"/>
</dbReference>
<dbReference type="CDD" id="cd06257">
    <property type="entry name" value="DnaJ"/>
    <property type="match status" value="1"/>
</dbReference>
<dbReference type="Proteomes" id="UP000633219">
    <property type="component" value="Unassembled WGS sequence"/>
</dbReference>
<name>A0A937CLJ7_9HYPH</name>
<evidence type="ECO:0000313" key="2">
    <source>
        <dbReference type="EMBL" id="MBL0373265.1"/>
    </source>
</evidence>
<dbReference type="RefSeq" id="WP_201659429.1">
    <property type="nucleotide sequence ID" value="NZ_JAEQNC010000007.1"/>
</dbReference>
<sequence>MKGRIVIDPYEALGIPRDADDERIRAAFRRKAKTAHPDSGGATDAFVEIQKAGELLLDPARRKFFDATGYDPDSTDPGDLQGLLLIESLVNEIVLDEREPGTFDPIARMREKLADDISKSRFHMKEMEGHASRIRSHLKRLERRPQHDMLGHMLRARIEAITASIEEAAKKIVITERAVAMLADYDYAVEPPRQATEVSLTRHAPLRRQ</sequence>
<dbReference type="SMART" id="SM00271">
    <property type="entry name" value="DnaJ"/>
    <property type="match status" value="1"/>
</dbReference>
<protein>
    <submittedName>
        <fullName evidence="2">J domain-containing protein</fullName>
    </submittedName>
</protein>
<dbReference type="SUPFAM" id="SSF46565">
    <property type="entry name" value="Chaperone J-domain"/>
    <property type="match status" value="1"/>
</dbReference>
<accession>A0A937CLJ7</accession>
<reference evidence="2" key="1">
    <citation type="submission" date="2021-01" db="EMBL/GenBank/DDBJ databases">
        <title>Rhizobium sp. strain KVB221 16S ribosomal RNA gene Genome sequencing and assembly.</title>
        <authorList>
            <person name="Kang M."/>
        </authorList>
    </citation>
    <scope>NUCLEOTIDE SEQUENCE</scope>
    <source>
        <strain evidence="2">KVB221</strain>
    </source>
</reference>
<dbReference type="InterPro" id="IPR050817">
    <property type="entry name" value="DjlA_DnaK_co-chaperone"/>
</dbReference>
<dbReference type="Gene3D" id="1.10.287.110">
    <property type="entry name" value="DnaJ domain"/>
    <property type="match status" value="1"/>
</dbReference>
<comment type="caution">
    <text evidence="2">The sequence shown here is derived from an EMBL/GenBank/DDBJ whole genome shotgun (WGS) entry which is preliminary data.</text>
</comment>
<dbReference type="InterPro" id="IPR036869">
    <property type="entry name" value="J_dom_sf"/>
</dbReference>
<organism evidence="2 3">
    <name type="scientific">Rhizobium setariae</name>
    <dbReference type="NCBI Taxonomy" id="2801340"/>
    <lineage>
        <taxon>Bacteria</taxon>
        <taxon>Pseudomonadati</taxon>
        <taxon>Pseudomonadota</taxon>
        <taxon>Alphaproteobacteria</taxon>
        <taxon>Hyphomicrobiales</taxon>
        <taxon>Rhizobiaceae</taxon>
        <taxon>Rhizobium/Agrobacterium group</taxon>
        <taxon>Rhizobium</taxon>
    </lineage>
</organism>
<dbReference type="PANTHER" id="PTHR24074">
    <property type="entry name" value="CO-CHAPERONE PROTEIN DJLA"/>
    <property type="match status" value="1"/>
</dbReference>
<evidence type="ECO:0000313" key="3">
    <source>
        <dbReference type="Proteomes" id="UP000633219"/>
    </source>
</evidence>
<dbReference type="PROSITE" id="PS50076">
    <property type="entry name" value="DNAJ_2"/>
    <property type="match status" value="1"/>
</dbReference>
<dbReference type="PRINTS" id="PR00625">
    <property type="entry name" value="JDOMAIN"/>
</dbReference>
<evidence type="ECO:0000259" key="1">
    <source>
        <dbReference type="PROSITE" id="PS50076"/>
    </source>
</evidence>
<keyword evidence="3" id="KW-1185">Reference proteome</keyword>
<dbReference type="AlphaFoldDB" id="A0A937CLJ7"/>
<proteinExistence type="predicted"/>